<dbReference type="KEGG" id="erz:ER308_17195"/>
<evidence type="ECO:0000313" key="2">
    <source>
        <dbReference type="Proteomes" id="UP000291469"/>
    </source>
</evidence>
<gene>
    <name evidence="1" type="ORF">ER308_17195</name>
</gene>
<proteinExistence type="predicted"/>
<dbReference type="OrthoDB" id="3423180at2"/>
<organism evidence="1 2">
    <name type="scientific">Egibacter rhizosphaerae</name>
    <dbReference type="NCBI Taxonomy" id="1670831"/>
    <lineage>
        <taxon>Bacteria</taxon>
        <taxon>Bacillati</taxon>
        <taxon>Actinomycetota</taxon>
        <taxon>Nitriliruptoria</taxon>
        <taxon>Egibacterales</taxon>
        <taxon>Egibacteraceae</taxon>
        <taxon>Egibacter</taxon>
    </lineage>
</organism>
<keyword evidence="2" id="KW-1185">Reference proteome</keyword>
<dbReference type="Proteomes" id="UP000291469">
    <property type="component" value="Chromosome"/>
</dbReference>
<dbReference type="InterPro" id="IPR022292">
    <property type="entry name" value="CHP03843"/>
</dbReference>
<dbReference type="AlphaFoldDB" id="A0A411YIL7"/>
<reference evidence="1 2" key="1">
    <citation type="submission" date="2019-01" db="EMBL/GenBank/DDBJ databases">
        <title>Egibacter rhizosphaerae EGI 80759T.</title>
        <authorList>
            <person name="Chen D.-D."/>
            <person name="Tian Y."/>
            <person name="Jiao J.-Y."/>
            <person name="Zhang X.-T."/>
            <person name="Zhang Y.-G."/>
            <person name="Zhang Y."/>
            <person name="Xiao M."/>
            <person name="Shu W.-S."/>
            <person name="Li W.-J."/>
        </authorList>
    </citation>
    <scope>NUCLEOTIDE SEQUENCE [LARGE SCALE GENOMIC DNA]</scope>
    <source>
        <strain evidence="1 2">EGI 80759</strain>
    </source>
</reference>
<dbReference type="NCBIfam" id="TIGR03843">
    <property type="entry name" value="SCO1664 family protein"/>
    <property type="match status" value="1"/>
</dbReference>
<dbReference type="RefSeq" id="WP_131156127.1">
    <property type="nucleotide sequence ID" value="NZ_CP036402.1"/>
</dbReference>
<protein>
    <submittedName>
        <fullName evidence="1">SCO1664 family protein</fullName>
    </submittedName>
</protein>
<name>A0A411YIL7_9ACTN</name>
<evidence type="ECO:0000313" key="1">
    <source>
        <dbReference type="EMBL" id="QBI21134.1"/>
    </source>
</evidence>
<sequence length="256" mass="27961">MALSPPDALARLADSRLAPLGRLANASNGTVLVSVGGAPTVDPDELVADPDRHGVVLAIYKPRAGERPLLDFPGGTLCQREVAAYELSAFLGWDLVPPTVLRDGPLGEGSVQLFVPHDPSQHYFTLVEDPGRHEELARIALFDLVTNNADRKAGHVIEASDGELRGIDHGLTFHVEAKLRTVMWDLHDVPLPASWRDDLECAATALSAGERVARRLTRLLEPEEIDTLARRAAHAATLERLPLPPEHRRPYPWPPL</sequence>
<dbReference type="EMBL" id="CP036402">
    <property type="protein sequence ID" value="QBI21134.1"/>
    <property type="molecule type" value="Genomic_DNA"/>
</dbReference>
<accession>A0A411YIL7</accession>